<dbReference type="Proteomes" id="UP000219285">
    <property type="component" value="Chromosome"/>
</dbReference>
<keyword evidence="1 2" id="KW-0129">CBS domain</keyword>
<dbReference type="PANTHER" id="PTHR43080:SF2">
    <property type="entry name" value="CBS DOMAIN-CONTAINING PROTEIN"/>
    <property type="match status" value="1"/>
</dbReference>
<name>A0A6M4MJD6_9ALTE</name>
<dbReference type="SUPFAM" id="SSF54631">
    <property type="entry name" value="CBS-domain pair"/>
    <property type="match status" value="1"/>
</dbReference>
<dbReference type="RefSeq" id="WP_075610020.1">
    <property type="nucleotide sequence ID" value="NZ_CP052766.1"/>
</dbReference>
<dbReference type="PANTHER" id="PTHR43080">
    <property type="entry name" value="CBS DOMAIN-CONTAINING PROTEIN CBSX3, MITOCHONDRIAL"/>
    <property type="match status" value="1"/>
</dbReference>
<evidence type="ECO:0000313" key="4">
    <source>
        <dbReference type="EMBL" id="QJR82710.1"/>
    </source>
</evidence>
<dbReference type="KEGG" id="apel:CA267_002935"/>
<dbReference type="CDD" id="cd04584">
    <property type="entry name" value="CBS_pair_AcuB_like"/>
    <property type="match status" value="1"/>
</dbReference>
<evidence type="ECO:0000256" key="2">
    <source>
        <dbReference type="PROSITE-ProRule" id="PRU00703"/>
    </source>
</evidence>
<dbReference type="EMBL" id="CP052766">
    <property type="protein sequence ID" value="QJR82710.1"/>
    <property type="molecule type" value="Genomic_DNA"/>
</dbReference>
<keyword evidence="5" id="KW-1185">Reference proteome</keyword>
<accession>A0A6M4MJD6</accession>
<sequence>MSLADIMTTRVVTVHLDDNLATVREIFQSTGFHHLLVVENKKLLGIISDRDLLKALSPFLDEVTERSRDRATLERKAHQIMSRELITLTASSSIVSAIALFNRHAISCIPIIDDKHNPVGIVSWRDIMRYVEQMVKAKRSR</sequence>
<gene>
    <name evidence="4" type="ORF">CA267_002935</name>
</gene>
<reference evidence="4 5" key="2">
    <citation type="submission" date="2020-04" db="EMBL/GenBank/DDBJ databases">
        <title>Complete genome sequence of Alteromonas pelagimontana 5.12T.</title>
        <authorList>
            <person name="Sinha R.K."/>
            <person name="Krishnan K.P."/>
            <person name="Kurian J.P."/>
        </authorList>
    </citation>
    <scope>NUCLEOTIDE SEQUENCE [LARGE SCALE GENOMIC DNA]</scope>
    <source>
        <strain evidence="4 5">5.12</strain>
    </source>
</reference>
<proteinExistence type="predicted"/>
<reference evidence="5" key="1">
    <citation type="submission" date="2014-12" db="EMBL/GenBank/DDBJ databases">
        <title>Complete genome sequence of a multi-drug resistant Klebsiella pneumoniae.</title>
        <authorList>
            <person name="Hua X."/>
            <person name="Chen Q."/>
            <person name="Li X."/>
            <person name="Feng Y."/>
            <person name="Ruan Z."/>
            <person name="Yu Y."/>
        </authorList>
    </citation>
    <scope>NUCLEOTIDE SEQUENCE [LARGE SCALE GENOMIC DNA]</scope>
    <source>
        <strain evidence="5">5.12</strain>
    </source>
</reference>
<dbReference type="InterPro" id="IPR000644">
    <property type="entry name" value="CBS_dom"/>
</dbReference>
<dbReference type="SMART" id="SM00116">
    <property type="entry name" value="CBS"/>
    <property type="match status" value="2"/>
</dbReference>
<feature type="domain" description="CBS" evidence="3">
    <location>
        <begin position="7"/>
        <end position="65"/>
    </location>
</feature>
<dbReference type="Pfam" id="PF00571">
    <property type="entry name" value="CBS"/>
    <property type="match status" value="2"/>
</dbReference>
<dbReference type="InterPro" id="IPR046342">
    <property type="entry name" value="CBS_dom_sf"/>
</dbReference>
<protein>
    <submittedName>
        <fullName evidence="4">CBS domain-containing protein</fullName>
    </submittedName>
</protein>
<dbReference type="AlphaFoldDB" id="A0A6M4MJD6"/>
<dbReference type="InterPro" id="IPR051257">
    <property type="entry name" value="Diverse_CBS-Domain"/>
</dbReference>
<feature type="domain" description="CBS" evidence="3">
    <location>
        <begin position="81"/>
        <end position="138"/>
    </location>
</feature>
<evidence type="ECO:0000313" key="5">
    <source>
        <dbReference type="Proteomes" id="UP000219285"/>
    </source>
</evidence>
<dbReference type="PROSITE" id="PS51371">
    <property type="entry name" value="CBS"/>
    <property type="match status" value="2"/>
</dbReference>
<evidence type="ECO:0000256" key="1">
    <source>
        <dbReference type="ARBA" id="ARBA00023122"/>
    </source>
</evidence>
<dbReference type="OrthoDB" id="9794094at2"/>
<organism evidence="4 5">
    <name type="scientific">Alteromonas pelagimontana</name>
    <dbReference type="NCBI Taxonomy" id="1858656"/>
    <lineage>
        <taxon>Bacteria</taxon>
        <taxon>Pseudomonadati</taxon>
        <taxon>Pseudomonadota</taxon>
        <taxon>Gammaproteobacteria</taxon>
        <taxon>Alteromonadales</taxon>
        <taxon>Alteromonadaceae</taxon>
        <taxon>Alteromonas/Salinimonas group</taxon>
        <taxon>Alteromonas</taxon>
    </lineage>
</organism>
<dbReference type="Gene3D" id="3.10.580.10">
    <property type="entry name" value="CBS-domain"/>
    <property type="match status" value="1"/>
</dbReference>
<evidence type="ECO:0000259" key="3">
    <source>
        <dbReference type="PROSITE" id="PS51371"/>
    </source>
</evidence>